<dbReference type="CDD" id="cd16894">
    <property type="entry name" value="MltD-like"/>
    <property type="match status" value="1"/>
</dbReference>
<feature type="signal peptide" evidence="2">
    <location>
        <begin position="1"/>
        <end position="20"/>
    </location>
</feature>
<feature type="chain" id="PRO_5019404354" evidence="2">
    <location>
        <begin position="21"/>
        <end position="496"/>
    </location>
</feature>
<dbReference type="PANTHER" id="PTHR33734">
    <property type="entry name" value="LYSM DOMAIN-CONTAINING GPI-ANCHORED PROTEIN 2"/>
    <property type="match status" value="1"/>
</dbReference>
<dbReference type="Gene3D" id="1.10.530.10">
    <property type="match status" value="1"/>
</dbReference>
<evidence type="ECO:0000313" key="4">
    <source>
        <dbReference type="EMBL" id="AZQ45144.1"/>
    </source>
</evidence>
<dbReference type="AlphaFoldDB" id="A0A3S9N190"/>
<keyword evidence="5" id="KW-1185">Reference proteome</keyword>
<dbReference type="EMBL" id="CP034549">
    <property type="protein sequence ID" value="AZQ45144.1"/>
    <property type="molecule type" value="Genomic_DNA"/>
</dbReference>
<name>A0A3S9N190_9FLAO</name>
<dbReference type="InterPro" id="IPR023346">
    <property type="entry name" value="Lysozyme-like_dom_sf"/>
</dbReference>
<dbReference type="Pfam" id="PF01464">
    <property type="entry name" value="SLT"/>
    <property type="match status" value="1"/>
</dbReference>
<feature type="domain" description="LysM" evidence="3">
    <location>
        <begin position="452"/>
        <end position="495"/>
    </location>
</feature>
<evidence type="ECO:0000256" key="1">
    <source>
        <dbReference type="ARBA" id="ARBA00007734"/>
    </source>
</evidence>
<dbReference type="Pfam" id="PF01476">
    <property type="entry name" value="LysM"/>
    <property type="match status" value="2"/>
</dbReference>
<evidence type="ECO:0000313" key="5">
    <source>
        <dbReference type="Proteomes" id="UP000279600"/>
    </source>
</evidence>
<feature type="domain" description="LysM" evidence="3">
    <location>
        <begin position="395"/>
        <end position="438"/>
    </location>
</feature>
<dbReference type="Gene3D" id="3.10.350.10">
    <property type="entry name" value="LysM domain"/>
    <property type="match status" value="2"/>
</dbReference>
<dbReference type="KEGG" id="noj:EJ995_02375"/>
<sequence length="496" mass="57470">MYLKKMWTLFILLSCALMQGQVTDSMVVAVDSVKFLETTSVDRAIDPLQSLDSLVMKNYEEVDRFDQAYMDMLYDHDGYEYLFKNIDSLPNVGDSTLSTDTLKARLQRINERTPFNIEYNPILEQLIKKQLTYKRVYLERIMTLSDYYFPMFEEQLDRYDIPLEMKYLAVVESALDPKIKSRVGATGLWQFMYATGKGYGLEVNSYVDERMDPNKSTIAACKYLNRLYSIYDDWDLALAAYNSGAGNVNKAIRRSGGKKNYWNLRPHLPRETAGYVPKFQAMMYLFTYAQEHGFKPQRTSRLMMETDTVLIKNQISFDQIESQLDIDKETIEFFNPSYKLGIIPIEQGKPHYLRLPIEQVAVIAGNEDKVYAFAKAEFEKREQPLPELLKPSTSITYRVRSGDYLGKIAARYNVRVSEIKRWNRLRSNKLTIGQRLKINTTTGATRQTAKVKNYVVRSGDSLWAISRRNNMTVKELKRLNPKASKNLKPGMTLVLK</sequence>
<dbReference type="InterPro" id="IPR008258">
    <property type="entry name" value="Transglycosylase_SLT_dom_1"/>
</dbReference>
<dbReference type="CDD" id="cd00118">
    <property type="entry name" value="LysM"/>
    <property type="match status" value="2"/>
</dbReference>
<organism evidence="4 5">
    <name type="scientific">Nonlabens ponticola</name>
    <dbReference type="NCBI Taxonomy" id="2496866"/>
    <lineage>
        <taxon>Bacteria</taxon>
        <taxon>Pseudomonadati</taxon>
        <taxon>Bacteroidota</taxon>
        <taxon>Flavobacteriia</taxon>
        <taxon>Flavobacteriales</taxon>
        <taxon>Flavobacteriaceae</taxon>
        <taxon>Nonlabens</taxon>
    </lineage>
</organism>
<proteinExistence type="inferred from homology"/>
<dbReference type="PANTHER" id="PTHR33734:SF22">
    <property type="entry name" value="MEMBRANE-BOUND LYTIC MUREIN TRANSGLYCOSYLASE D"/>
    <property type="match status" value="1"/>
</dbReference>
<dbReference type="GO" id="GO:0016020">
    <property type="term" value="C:membrane"/>
    <property type="evidence" value="ECO:0007669"/>
    <property type="project" value="InterPro"/>
</dbReference>
<dbReference type="OrthoDB" id="9815002at2"/>
<dbReference type="InterPro" id="IPR036779">
    <property type="entry name" value="LysM_dom_sf"/>
</dbReference>
<dbReference type="SMART" id="SM00257">
    <property type="entry name" value="LysM"/>
    <property type="match status" value="2"/>
</dbReference>
<dbReference type="InterPro" id="IPR000189">
    <property type="entry name" value="Transglyc_AS"/>
</dbReference>
<keyword evidence="2" id="KW-0732">Signal</keyword>
<dbReference type="SUPFAM" id="SSF53955">
    <property type="entry name" value="Lysozyme-like"/>
    <property type="match status" value="1"/>
</dbReference>
<dbReference type="PROSITE" id="PS51782">
    <property type="entry name" value="LYSM"/>
    <property type="match status" value="2"/>
</dbReference>
<reference evidence="4 5" key="1">
    <citation type="submission" date="2018-12" db="EMBL/GenBank/DDBJ databases">
        <title>Complete genome of Nonlabens sp. MJ115.</title>
        <authorList>
            <person name="Choi H.S."/>
            <person name="Jung J."/>
        </authorList>
    </citation>
    <scope>NUCLEOTIDE SEQUENCE [LARGE SCALE GENOMIC DNA]</scope>
    <source>
        <strain evidence="4 5">MJ115</strain>
    </source>
</reference>
<dbReference type="InterPro" id="IPR018392">
    <property type="entry name" value="LysM"/>
</dbReference>
<gene>
    <name evidence="4" type="ORF">EJ995_02375</name>
</gene>
<evidence type="ECO:0000256" key="2">
    <source>
        <dbReference type="SAM" id="SignalP"/>
    </source>
</evidence>
<dbReference type="PROSITE" id="PS00922">
    <property type="entry name" value="TRANSGLYCOSYLASE"/>
    <property type="match status" value="1"/>
</dbReference>
<accession>A0A3S9N190</accession>
<protein>
    <submittedName>
        <fullName evidence="4">LysM peptidoglycan-binding domain-containing protein</fullName>
    </submittedName>
</protein>
<dbReference type="SUPFAM" id="SSF54106">
    <property type="entry name" value="LysM domain"/>
    <property type="match status" value="2"/>
</dbReference>
<dbReference type="GO" id="GO:0000270">
    <property type="term" value="P:peptidoglycan metabolic process"/>
    <property type="evidence" value="ECO:0007669"/>
    <property type="project" value="InterPro"/>
</dbReference>
<dbReference type="Proteomes" id="UP000279600">
    <property type="component" value="Chromosome"/>
</dbReference>
<comment type="similarity">
    <text evidence="1">Belongs to the transglycosylase Slt family.</text>
</comment>
<evidence type="ECO:0000259" key="3">
    <source>
        <dbReference type="PROSITE" id="PS51782"/>
    </source>
</evidence>
<dbReference type="GO" id="GO:0008932">
    <property type="term" value="F:lytic endotransglycosylase activity"/>
    <property type="evidence" value="ECO:0007669"/>
    <property type="project" value="TreeGrafter"/>
</dbReference>